<feature type="region of interest" description="Disordered" evidence="1">
    <location>
        <begin position="1"/>
        <end position="29"/>
    </location>
</feature>
<dbReference type="Proteomes" id="UP000887581">
    <property type="component" value="Unplaced"/>
</dbReference>
<evidence type="ECO:0000313" key="3">
    <source>
        <dbReference type="WBParaSite" id="sdigi.contig247.g6638.t1"/>
    </source>
</evidence>
<dbReference type="AlphaFoldDB" id="A0A915PLP3"/>
<feature type="region of interest" description="Disordered" evidence="1">
    <location>
        <begin position="190"/>
        <end position="221"/>
    </location>
</feature>
<organism evidence="2 3">
    <name type="scientific">Setaria digitata</name>
    <dbReference type="NCBI Taxonomy" id="48799"/>
    <lineage>
        <taxon>Eukaryota</taxon>
        <taxon>Metazoa</taxon>
        <taxon>Ecdysozoa</taxon>
        <taxon>Nematoda</taxon>
        <taxon>Chromadorea</taxon>
        <taxon>Rhabditida</taxon>
        <taxon>Spirurina</taxon>
        <taxon>Spiruromorpha</taxon>
        <taxon>Filarioidea</taxon>
        <taxon>Setariidae</taxon>
        <taxon>Setaria</taxon>
    </lineage>
</organism>
<evidence type="ECO:0000313" key="2">
    <source>
        <dbReference type="Proteomes" id="UP000887581"/>
    </source>
</evidence>
<keyword evidence="2" id="KW-1185">Reference proteome</keyword>
<proteinExistence type="predicted"/>
<feature type="compositionally biased region" description="Polar residues" evidence="1">
    <location>
        <begin position="193"/>
        <end position="212"/>
    </location>
</feature>
<name>A0A915PLP3_9BILA</name>
<dbReference type="WBParaSite" id="sdigi.contig247.g6638.t1">
    <property type="protein sequence ID" value="sdigi.contig247.g6638.t1"/>
    <property type="gene ID" value="sdigi.contig247.g6638"/>
</dbReference>
<feature type="compositionally biased region" description="Basic and acidic residues" evidence="1">
    <location>
        <begin position="117"/>
        <end position="131"/>
    </location>
</feature>
<accession>A0A915PLP3</accession>
<evidence type="ECO:0000256" key="1">
    <source>
        <dbReference type="SAM" id="MobiDB-lite"/>
    </source>
</evidence>
<sequence>MEEDMFDGSLLADSPTPSEECSNTEKSRNSVACTSVTATKIQAESSLPHPVEATSSTAVFGITNTFDPLQFDPLRLLMNRSLNAAVLNPILAQPAAMLSLQQQLSRHISSAVIQPSVKEEPSCTSRRHEAQSTETSGDVQTSFGRARIADCENNSTSTSMTPKRSKLLIDEILNLKTSVAYSSEVQETIPDGFSQQEIHRSPSTSREQSVEPNLTKDEKASISDSCVTDAVFVVPATNSNRRASSDTR</sequence>
<feature type="region of interest" description="Disordered" evidence="1">
    <location>
        <begin position="115"/>
        <end position="140"/>
    </location>
</feature>
<protein>
    <submittedName>
        <fullName evidence="3">Uncharacterized protein</fullName>
    </submittedName>
</protein>
<reference evidence="3" key="1">
    <citation type="submission" date="2022-11" db="UniProtKB">
        <authorList>
            <consortium name="WormBaseParasite"/>
        </authorList>
    </citation>
    <scope>IDENTIFICATION</scope>
</reference>